<name>A0ACA9MMZ6_9GLOM</name>
<evidence type="ECO:0000313" key="1">
    <source>
        <dbReference type="EMBL" id="CAG8600427.1"/>
    </source>
</evidence>
<comment type="caution">
    <text evidence="1">The sequence shown here is derived from an EMBL/GenBank/DDBJ whole genome shotgun (WGS) entry which is preliminary data.</text>
</comment>
<proteinExistence type="predicted"/>
<feature type="non-terminal residue" evidence="1">
    <location>
        <position position="1"/>
    </location>
</feature>
<keyword evidence="2" id="KW-1185">Reference proteome</keyword>
<protein>
    <submittedName>
        <fullName evidence="1">1982_t:CDS:1</fullName>
    </submittedName>
</protein>
<dbReference type="Proteomes" id="UP000789860">
    <property type="component" value="Unassembled WGS sequence"/>
</dbReference>
<sequence length="308" mass="36410">KDLIDQINKLSKIYGHNGIFEFYIAGNRQIVITKAEYVKKFLVPSSKDCKIYWKRFPKVEVFEELGIHQMGLSFNENFNNWKFYRQIYMHQIEEISNSNETSKLLNKLFEELSNYWIDLKKNNYNSGIIDIPAWTKRFANDFTFLLLTGKRPFAINHYYRKLKNEKITKKMMDSEHYIECLTYFLVNIQIAFTPKFLRLLIRNRVDKFLNARNFLFEKILESVKERRKEIEEIGSSNCFDAKQLKDDPLTSFIIANTPYESGSQKSVYSSLVRPMNDDEIGSILYDALTGSTDSMRSTQFSKMIQPDK</sequence>
<gene>
    <name evidence="1" type="ORF">SCALOS_LOCUS6905</name>
</gene>
<dbReference type="EMBL" id="CAJVPM010014308">
    <property type="protein sequence ID" value="CAG8600427.1"/>
    <property type="molecule type" value="Genomic_DNA"/>
</dbReference>
<reference evidence="1" key="1">
    <citation type="submission" date="2021-06" db="EMBL/GenBank/DDBJ databases">
        <authorList>
            <person name="Kallberg Y."/>
            <person name="Tangrot J."/>
            <person name="Rosling A."/>
        </authorList>
    </citation>
    <scope>NUCLEOTIDE SEQUENCE</scope>
    <source>
        <strain evidence="1">AU212A</strain>
    </source>
</reference>
<organism evidence="1 2">
    <name type="scientific">Scutellospora calospora</name>
    <dbReference type="NCBI Taxonomy" id="85575"/>
    <lineage>
        <taxon>Eukaryota</taxon>
        <taxon>Fungi</taxon>
        <taxon>Fungi incertae sedis</taxon>
        <taxon>Mucoromycota</taxon>
        <taxon>Glomeromycotina</taxon>
        <taxon>Glomeromycetes</taxon>
        <taxon>Diversisporales</taxon>
        <taxon>Gigasporaceae</taxon>
        <taxon>Scutellospora</taxon>
    </lineage>
</organism>
<evidence type="ECO:0000313" key="2">
    <source>
        <dbReference type="Proteomes" id="UP000789860"/>
    </source>
</evidence>
<accession>A0ACA9MMZ6</accession>